<dbReference type="OrthoDB" id="5963896at2759"/>
<evidence type="ECO:0000313" key="4">
    <source>
        <dbReference type="Proteomes" id="UP001163046"/>
    </source>
</evidence>
<organism evidence="3 4">
    <name type="scientific">Desmophyllum pertusum</name>
    <dbReference type="NCBI Taxonomy" id="174260"/>
    <lineage>
        <taxon>Eukaryota</taxon>
        <taxon>Metazoa</taxon>
        <taxon>Cnidaria</taxon>
        <taxon>Anthozoa</taxon>
        <taxon>Hexacorallia</taxon>
        <taxon>Scleractinia</taxon>
        <taxon>Caryophylliina</taxon>
        <taxon>Caryophylliidae</taxon>
        <taxon>Desmophyllum</taxon>
    </lineage>
</organism>
<dbReference type="AlphaFoldDB" id="A0A9W9ZX67"/>
<feature type="region of interest" description="Disordered" evidence="2">
    <location>
        <begin position="97"/>
        <end position="121"/>
    </location>
</feature>
<feature type="region of interest" description="Disordered" evidence="2">
    <location>
        <begin position="237"/>
        <end position="269"/>
    </location>
</feature>
<accession>A0A9W9ZX67</accession>
<gene>
    <name evidence="3" type="ORF">OS493_030906</name>
</gene>
<comment type="caution">
    <text evidence="3">The sequence shown here is derived from an EMBL/GenBank/DDBJ whole genome shotgun (WGS) entry which is preliminary data.</text>
</comment>
<evidence type="ECO:0000256" key="2">
    <source>
        <dbReference type="SAM" id="MobiDB-lite"/>
    </source>
</evidence>
<name>A0A9W9ZX67_9CNID</name>
<evidence type="ECO:0000256" key="1">
    <source>
        <dbReference type="SAM" id="Coils"/>
    </source>
</evidence>
<sequence length="405" mass="46053">MSKRNEKAKRLNANEDNLLQKEMDRFEKHHNREMKSILLERQVAKEAMSDIRRHRASSLLAARMVLQENNLNNHSADNSPTLPTEVYCETKLNRLTSKTRKSSETHETMPPVRPKLTQKSQSGLDWKFSENVNVPLLPSRSHDQFGRPRTRAQTFSEGTVDVRSDLEGRSSSLTKLEPLTIPRKLTNHWQQHGDSVAKDMLTVTTEDVVDNDIDSRPRSRSDNSVFYKRLSKPSIGYEKGNLTFPKSPGSRGNSHEPNSPSLARTPTMNRRVSLDVSRLLLKRGSLLEVPSLNVPLPPNKLSPSRGIARFRQTGSAAAAAQTLLSRYQREKAISKATENLIVEQEKREKVRQEHQQMKEDWRKAGRMRTTGLKERFFTIAQLVVALNALKTAASKRSSFADEEIE</sequence>
<reference evidence="3" key="1">
    <citation type="submission" date="2023-01" db="EMBL/GenBank/DDBJ databases">
        <title>Genome assembly of the deep-sea coral Lophelia pertusa.</title>
        <authorList>
            <person name="Herrera S."/>
            <person name="Cordes E."/>
        </authorList>
    </citation>
    <scope>NUCLEOTIDE SEQUENCE</scope>
    <source>
        <strain evidence="3">USNM1676648</strain>
        <tissue evidence="3">Polyp</tissue>
    </source>
</reference>
<keyword evidence="1" id="KW-0175">Coiled coil</keyword>
<feature type="compositionally biased region" description="Polar residues" evidence="2">
    <location>
        <begin position="250"/>
        <end position="268"/>
    </location>
</feature>
<evidence type="ECO:0000313" key="3">
    <source>
        <dbReference type="EMBL" id="KAJ7389521.1"/>
    </source>
</evidence>
<proteinExistence type="predicted"/>
<keyword evidence="4" id="KW-1185">Reference proteome</keyword>
<dbReference type="EMBL" id="MU825430">
    <property type="protein sequence ID" value="KAJ7389521.1"/>
    <property type="molecule type" value="Genomic_DNA"/>
</dbReference>
<dbReference type="Proteomes" id="UP001163046">
    <property type="component" value="Unassembled WGS sequence"/>
</dbReference>
<feature type="coiled-coil region" evidence="1">
    <location>
        <begin position="333"/>
        <end position="360"/>
    </location>
</feature>
<protein>
    <submittedName>
        <fullName evidence="3">Uncharacterized protein</fullName>
    </submittedName>
</protein>